<dbReference type="Gene3D" id="3.40.50.720">
    <property type="entry name" value="NAD(P)-binding Rossmann-like Domain"/>
    <property type="match status" value="1"/>
</dbReference>
<keyword evidence="5" id="KW-1185">Reference proteome</keyword>
<comment type="caution">
    <text evidence="4">The sequence shown here is derived from an EMBL/GenBank/DDBJ whole genome shotgun (WGS) entry which is preliminary data.</text>
</comment>
<gene>
    <name evidence="4" type="ORF">GCM10017577_49670</name>
</gene>
<protein>
    <submittedName>
        <fullName evidence="4">3-ketoacyl-ACP reductase</fullName>
    </submittedName>
</protein>
<dbReference type="InterPro" id="IPR020904">
    <property type="entry name" value="Sc_DH/Rdtase_CS"/>
</dbReference>
<evidence type="ECO:0000256" key="2">
    <source>
        <dbReference type="ARBA" id="ARBA00023002"/>
    </source>
</evidence>
<evidence type="ECO:0000256" key="1">
    <source>
        <dbReference type="ARBA" id="ARBA00006484"/>
    </source>
</evidence>
<dbReference type="InterPro" id="IPR036291">
    <property type="entry name" value="NAD(P)-bd_dom_sf"/>
</dbReference>
<dbReference type="AlphaFoldDB" id="A0A9W6L5W3"/>
<organism evidence="4 5">
    <name type="scientific">Pseudonocardia halophobica</name>
    <dbReference type="NCBI Taxonomy" id="29401"/>
    <lineage>
        <taxon>Bacteria</taxon>
        <taxon>Bacillati</taxon>
        <taxon>Actinomycetota</taxon>
        <taxon>Actinomycetes</taxon>
        <taxon>Pseudonocardiales</taxon>
        <taxon>Pseudonocardiaceae</taxon>
        <taxon>Pseudonocardia</taxon>
    </lineage>
</organism>
<comment type="similarity">
    <text evidence="1">Belongs to the short-chain dehydrogenases/reductases (SDR) family.</text>
</comment>
<sequence>MADDGRGDLQDRVAFITGAARGQGRSHALTLAREGAAIVAVDICAPIATVPYALGTEEDLAETARLVEAAGGRCLTAHADVRNREELVAAVEKAMATFGRLDVVVANAGVAQGLPETETTTIDEIWADYIAVNLTGAWNTLQATRDALVEGGRGGSIVIISSTSGLKGTSRGDVRADAYTAAKHGLVGLMRAWANELGPHGIRVNTIHPTAVGTPMVENPAMGAWVEANKHRVAGGFNDAMHRGRIGLQDVSEAVLWLASERSGAVTGVTLPVDNGFVIA</sequence>
<evidence type="ECO:0000256" key="3">
    <source>
        <dbReference type="ARBA" id="ARBA00023027"/>
    </source>
</evidence>
<dbReference type="PRINTS" id="PR00080">
    <property type="entry name" value="SDRFAMILY"/>
</dbReference>
<dbReference type="EMBL" id="BSFQ01000025">
    <property type="protein sequence ID" value="GLL13823.1"/>
    <property type="molecule type" value="Genomic_DNA"/>
</dbReference>
<dbReference type="FunFam" id="3.40.50.720:FF:000084">
    <property type="entry name" value="Short-chain dehydrogenase reductase"/>
    <property type="match status" value="1"/>
</dbReference>
<dbReference type="PRINTS" id="PR00081">
    <property type="entry name" value="GDHRDH"/>
</dbReference>
<evidence type="ECO:0000313" key="4">
    <source>
        <dbReference type="EMBL" id="GLL13823.1"/>
    </source>
</evidence>
<keyword evidence="2" id="KW-0560">Oxidoreductase</keyword>
<dbReference type="InterPro" id="IPR002347">
    <property type="entry name" value="SDR_fam"/>
</dbReference>
<proteinExistence type="inferred from homology"/>
<dbReference type="PANTHER" id="PTHR24321:SF8">
    <property type="entry name" value="ESTRADIOL 17-BETA-DEHYDROGENASE 8-RELATED"/>
    <property type="match status" value="1"/>
</dbReference>
<name>A0A9W6L5W3_9PSEU</name>
<dbReference type="NCBIfam" id="TIGR03971">
    <property type="entry name" value="SDR_subfam_1"/>
    <property type="match status" value="1"/>
</dbReference>
<accession>A0A9W6L5W3</accession>
<dbReference type="NCBIfam" id="NF009467">
    <property type="entry name" value="PRK12826.1-3"/>
    <property type="match status" value="1"/>
</dbReference>
<dbReference type="GO" id="GO:0016491">
    <property type="term" value="F:oxidoreductase activity"/>
    <property type="evidence" value="ECO:0007669"/>
    <property type="project" value="UniProtKB-KW"/>
</dbReference>
<dbReference type="CDD" id="cd05233">
    <property type="entry name" value="SDR_c"/>
    <property type="match status" value="1"/>
</dbReference>
<evidence type="ECO:0000313" key="5">
    <source>
        <dbReference type="Proteomes" id="UP001143463"/>
    </source>
</evidence>
<dbReference type="RefSeq" id="WP_037049888.1">
    <property type="nucleotide sequence ID" value="NZ_BAAAUZ010000051.1"/>
</dbReference>
<reference evidence="4" key="1">
    <citation type="journal article" date="2014" name="Int. J. Syst. Evol. Microbiol.">
        <title>Complete genome sequence of Corynebacterium casei LMG S-19264T (=DSM 44701T), isolated from a smear-ripened cheese.</title>
        <authorList>
            <consortium name="US DOE Joint Genome Institute (JGI-PGF)"/>
            <person name="Walter F."/>
            <person name="Albersmeier A."/>
            <person name="Kalinowski J."/>
            <person name="Ruckert C."/>
        </authorList>
    </citation>
    <scope>NUCLEOTIDE SEQUENCE</scope>
    <source>
        <strain evidence="4">VKM Ac-1069</strain>
    </source>
</reference>
<dbReference type="PANTHER" id="PTHR24321">
    <property type="entry name" value="DEHYDROGENASES, SHORT CHAIN"/>
    <property type="match status" value="1"/>
</dbReference>
<dbReference type="PROSITE" id="PS00061">
    <property type="entry name" value="ADH_SHORT"/>
    <property type="match status" value="1"/>
</dbReference>
<dbReference type="InterPro" id="IPR023985">
    <property type="entry name" value="SDR_subfam_1"/>
</dbReference>
<keyword evidence="3" id="KW-0520">NAD</keyword>
<dbReference type="Proteomes" id="UP001143463">
    <property type="component" value="Unassembled WGS sequence"/>
</dbReference>
<dbReference type="SUPFAM" id="SSF51735">
    <property type="entry name" value="NAD(P)-binding Rossmann-fold domains"/>
    <property type="match status" value="1"/>
</dbReference>
<reference evidence="4" key="2">
    <citation type="submission" date="2023-01" db="EMBL/GenBank/DDBJ databases">
        <authorList>
            <person name="Sun Q."/>
            <person name="Evtushenko L."/>
        </authorList>
    </citation>
    <scope>NUCLEOTIDE SEQUENCE</scope>
    <source>
        <strain evidence="4">VKM Ac-1069</strain>
    </source>
</reference>
<dbReference type="Pfam" id="PF13561">
    <property type="entry name" value="adh_short_C2"/>
    <property type="match status" value="1"/>
</dbReference>